<evidence type="ECO:0000256" key="2">
    <source>
        <dbReference type="SAM" id="Phobius"/>
    </source>
</evidence>
<dbReference type="InterPro" id="IPR019317">
    <property type="entry name" value="BRI3"/>
</dbReference>
<keyword evidence="2" id="KW-0472">Membrane</keyword>
<dbReference type="Pfam" id="PF10164">
    <property type="entry name" value="BRI3"/>
    <property type="match status" value="1"/>
</dbReference>
<sequence>MIVDNNSSTNVAMSRPLASETSAPSGEPPSYDAVVRDVSSGPYVPVGANKGQNVKVSPEQTSQQPNASTPQVPSMPTVYNYVNPITQEHIVSLLPPDHPQMICLQEGRHIPDGRFGLLGVLAAIFWFPAGIICCMLDRHVRCKRCGVVLSSGITPTWD</sequence>
<feature type="region of interest" description="Disordered" evidence="1">
    <location>
        <begin position="1"/>
        <end position="73"/>
    </location>
</feature>
<feature type="compositionally biased region" description="Polar residues" evidence="1">
    <location>
        <begin position="50"/>
        <end position="73"/>
    </location>
</feature>
<evidence type="ECO:0000256" key="1">
    <source>
        <dbReference type="SAM" id="MobiDB-lite"/>
    </source>
</evidence>
<keyword evidence="2" id="KW-0812">Transmembrane</keyword>
<dbReference type="GeneID" id="38777934"/>
<feature type="compositionally biased region" description="Polar residues" evidence="1">
    <location>
        <begin position="1"/>
        <end position="12"/>
    </location>
</feature>
<accession>A0A401GFQ3</accession>
<name>A0A401GFQ3_9APHY</name>
<keyword evidence="2" id="KW-1133">Transmembrane helix</keyword>
<gene>
    <name evidence="3" type="ORF">SCP_0307400</name>
</gene>
<dbReference type="RefSeq" id="XP_027611930.1">
    <property type="nucleotide sequence ID" value="XM_027756129.1"/>
</dbReference>
<dbReference type="AlphaFoldDB" id="A0A401GFQ3"/>
<comment type="caution">
    <text evidence="3">The sequence shown here is derived from an EMBL/GenBank/DDBJ whole genome shotgun (WGS) entry which is preliminary data.</text>
</comment>
<evidence type="ECO:0000313" key="3">
    <source>
        <dbReference type="EMBL" id="GBE81017.1"/>
    </source>
</evidence>
<dbReference type="STRING" id="139825.A0A401GFQ3"/>
<reference evidence="3 4" key="1">
    <citation type="journal article" date="2018" name="Sci. Rep.">
        <title>Genome sequence of the cauliflower mushroom Sparassis crispa (Hanabiratake) and its association with beneficial usage.</title>
        <authorList>
            <person name="Kiyama R."/>
            <person name="Furutani Y."/>
            <person name="Kawaguchi K."/>
            <person name="Nakanishi T."/>
        </authorList>
    </citation>
    <scope>NUCLEOTIDE SEQUENCE [LARGE SCALE GENOMIC DNA]</scope>
</reference>
<organism evidence="3 4">
    <name type="scientific">Sparassis crispa</name>
    <dbReference type="NCBI Taxonomy" id="139825"/>
    <lineage>
        <taxon>Eukaryota</taxon>
        <taxon>Fungi</taxon>
        <taxon>Dikarya</taxon>
        <taxon>Basidiomycota</taxon>
        <taxon>Agaricomycotina</taxon>
        <taxon>Agaricomycetes</taxon>
        <taxon>Polyporales</taxon>
        <taxon>Sparassidaceae</taxon>
        <taxon>Sparassis</taxon>
    </lineage>
</organism>
<proteinExistence type="predicted"/>
<keyword evidence="4" id="KW-1185">Reference proteome</keyword>
<dbReference type="OrthoDB" id="2564984at2759"/>
<dbReference type="InParanoid" id="A0A401GFQ3"/>
<dbReference type="Proteomes" id="UP000287166">
    <property type="component" value="Unassembled WGS sequence"/>
</dbReference>
<evidence type="ECO:0000313" key="4">
    <source>
        <dbReference type="Proteomes" id="UP000287166"/>
    </source>
</evidence>
<protein>
    <submittedName>
        <fullName evidence="3">Uncharacterized protein</fullName>
    </submittedName>
</protein>
<dbReference type="EMBL" id="BFAD01000003">
    <property type="protein sequence ID" value="GBE81017.1"/>
    <property type="molecule type" value="Genomic_DNA"/>
</dbReference>
<feature type="transmembrane region" description="Helical" evidence="2">
    <location>
        <begin position="115"/>
        <end position="136"/>
    </location>
</feature>